<comment type="caution">
    <text evidence="2">The sequence shown here is derived from an EMBL/GenBank/DDBJ whole genome shotgun (WGS) entry which is preliminary data.</text>
</comment>
<evidence type="ECO:0000256" key="1">
    <source>
        <dbReference type="SAM" id="MobiDB-lite"/>
    </source>
</evidence>
<dbReference type="Proteomes" id="UP001497525">
    <property type="component" value="Unassembled WGS sequence"/>
</dbReference>
<name>A0AAV2TF64_CALDB</name>
<evidence type="ECO:0000313" key="2">
    <source>
        <dbReference type="EMBL" id="CAL5134941.1"/>
    </source>
</evidence>
<protein>
    <submittedName>
        <fullName evidence="2">Uncharacterized protein</fullName>
    </submittedName>
</protein>
<feature type="region of interest" description="Disordered" evidence="1">
    <location>
        <begin position="85"/>
        <end position="104"/>
    </location>
</feature>
<evidence type="ECO:0000313" key="3">
    <source>
        <dbReference type="Proteomes" id="UP001497525"/>
    </source>
</evidence>
<sequence>MPVEFHITLLRTTIFGADFAPTEHKGISGGAGKSGLLANLFRASKLSGKQVARKVVEYCAEYRCVGNPRLEGSFDWAAPSNKDSELAKLNKSPQKRAYGRSPQAPRRLLKGELSMVFVAVNTLRRRHDVLSTRA</sequence>
<organism evidence="2 3">
    <name type="scientific">Calicophoron daubneyi</name>
    <name type="common">Rumen fluke</name>
    <name type="synonym">Paramphistomum daubneyi</name>
    <dbReference type="NCBI Taxonomy" id="300641"/>
    <lineage>
        <taxon>Eukaryota</taxon>
        <taxon>Metazoa</taxon>
        <taxon>Spiralia</taxon>
        <taxon>Lophotrochozoa</taxon>
        <taxon>Platyhelminthes</taxon>
        <taxon>Trematoda</taxon>
        <taxon>Digenea</taxon>
        <taxon>Plagiorchiida</taxon>
        <taxon>Pronocephalata</taxon>
        <taxon>Paramphistomoidea</taxon>
        <taxon>Paramphistomidae</taxon>
        <taxon>Calicophoron</taxon>
    </lineage>
</organism>
<reference evidence="2" key="1">
    <citation type="submission" date="2024-06" db="EMBL/GenBank/DDBJ databases">
        <authorList>
            <person name="Liu X."/>
            <person name="Lenzi L."/>
            <person name="Haldenby T S."/>
            <person name="Uol C."/>
        </authorList>
    </citation>
    <scope>NUCLEOTIDE SEQUENCE</scope>
</reference>
<accession>A0AAV2TF64</accession>
<dbReference type="EMBL" id="CAXLJL010000234">
    <property type="protein sequence ID" value="CAL5134941.1"/>
    <property type="molecule type" value="Genomic_DNA"/>
</dbReference>
<dbReference type="AlphaFoldDB" id="A0AAV2TF64"/>
<proteinExistence type="predicted"/>
<gene>
    <name evidence="2" type="ORF">CDAUBV1_LOCUS9032</name>
</gene>